<evidence type="ECO:0000313" key="3">
    <source>
        <dbReference type="Proteomes" id="UP000288805"/>
    </source>
</evidence>
<organism evidence="2 3">
    <name type="scientific">Vitis vinifera</name>
    <name type="common">Grape</name>
    <dbReference type="NCBI Taxonomy" id="29760"/>
    <lineage>
        <taxon>Eukaryota</taxon>
        <taxon>Viridiplantae</taxon>
        <taxon>Streptophyta</taxon>
        <taxon>Embryophyta</taxon>
        <taxon>Tracheophyta</taxon>
        <taxon>Spermatophyta</taxon>
        <taxon>Magnoliopsida</taxon>
        <taxon>eudicotyledons</taxon>
        <taxon>Gunneridae</taxon>
        <taxon>Pentapetalae</taxon>
        <taxon>rosids</taxon>
        <taxon>Vitales</taxon>
        <taxon>Vitaceae</taxon>
        <taxon>Viteae</taxon>
        <taxon>Vitis</taxon>
    </lineage>
</organism>
<dbReference type="EMBL" id="QGNW01000303">
    <property type="protein sequence ID" value="RVW78022.1"/>
    <property type="molecule type" value="Genomic_DNA"/>
</dbReference>
<protein>
    <submittedName>
        <fullName evidence="2">Uncharacterized protein</fullName>
    </submittedName>
</protein>
<reference evidence="2 3" key="1">
    <citation type="journal article" date="2018" name="PLoS Genet.">
        <title>Population sequencing reveals clonal diversity and ancestral inbreeding in the grapevine cultivar Chardonnay.</title>
        <authorList>
            <person name="Roach M.J."/>
            <person name="Johnson D.L."/>
            <person name="Bohlmann J."/>
            <person name="van Vuuren H.J."/>
            <person name="Jones S.J."/>
            <person name="Pretorius I.S."/>
            <person name="Schmidt S.A."/>
            <person name="Borneman A.R."/>
        </authorList>
    </citation>
    <scope>NUCLEOTIDE SEQUENCE [LARGE SCALE GENOMIC DNA]</scope>
    <source>
        <strain evidence="3">cv. Chardonnay</strain>
        <tissue evidence="2">Leaf</tissue>
    </source>
</reference>
<evidence type="ECO:0000256" key="1">
    <source>
        <dbReference type="SAM" id="MobiDB-lite"/>
    </source>
</evidence>
<feature type="region of interest" description="Disordered" evidence="1">
    <location>
        <begin position="348"/>
        <end position="387"/>
    </location>
</feature>
<feature type="region of interest" description="Disordered" evidence="1">
    <location>
        <begin position="404"/>
        <end position="428"/>
    </location>
</feature>
<gene>
    <name evidence="2" type="ORF">CK203_044834</name>
</gene>
<dbReference type="Proteomes" id="UP000288805">
    <property type="component" value="Unassembled WGS sequence"/>
</dbReference>
<comment type="caution">
    <text evidence="2">The sequence shown here is derived from an EMBL/GenBank/DDBJ whole genome shotgun (WGS) entry which is preliminary data.</text>
</comment>
<evidence type="ECO:0000313" key="2">
    <source>
        <dbReference type="EMBL" id="RVW78022.1"/>
    </source>
</evidence>
<accession>A0A438H0N6</accession>
<sequence>MGEDHYQRRRGDYEGSHGACNHIQESSPLPPRNSRSVEPDAGAGAWTASRFRSKIRVPLCFDFDFKRLIAAMVSPPSMVAFVHIAETAVSDDENVIEIHSGFSKLGDSKVTAQFLGIKKYTRESRANMPKSSTAPMIVNAGSPLLLEFCGCRTGSGIANRDPVSMLGCKASHRSCLPRFHLMAAGSSSLYGRLSETVVMGRGPWLVVVIACKTRFTLVNDPDNYIRMTHVGYPDVLWSGRIYGSRPDVYALFRFKLGLKNVLQRRKTTSSFRAGDAYEKSTDKLSVKEFRDRFCIPNGVIVEFLNGEDVVSTEKAEQDTVIFSKEQFNAGLRFPLPALFKEFLPFHPDSTRPHSSQHRPGADGMQHHKHAVQSRPHAAGELPDSTKGDAKGLVMVRGAWAGSKHPARPFSPNYSDSGSEKEGPYRGLGRKGVFLPVSINYSR</sequence>
<dbReference type="AlphaFoldDB" id="A0A438H0N6"/>
<feature type="compositionally biased region" description="Basic and acidic residues" evidence="1">
    <location>
        <begin position="1"/>
        <end position="15"/>
    </location>
</feature>
<proteinExistence type="predicted"/>
<feature type="region of interest" description="Disordered" evidence="1">
    <location>
        <begin position="1"/>
        <end position="41"/>
    </location>
</feature>
<name>A0A438H0N6_VITVI</name>